<organism evidence="1 2">
    <name type="scientific">Entomophthora muscae</name>
    <dbReference type="NCBI Taxonomy" id="34485"/>
    <lineage>
        <taxon>Eukaryota</taxon>
        <taxon>Fungi</taxon>
        <taxon>Fungi incertae sedis</taxon>
        <taxon>Zoopagomycota</taxon>
        <taxon>Entomophthoromycotina</taxon>
        <taxon>Entomophthoromycetes</taxon>
        <taxon>Entomophthorales</taxon>
        <taxon>Entomophthoraceae</taxon>
        <taxon>Entomophthora</taxon>
    </lineage>
</organism>
<keyword evidence="2" id="KW-1185">Reference proteome</keyword>
<protein>
    <submittedName>
        <fullName evidence="1">Biotin holocarboxylase synthetase</fullName>
        <ecNumber evidence="1">6.3.4.-</ecNumber>
    </submittedName>
</protein>
<reference evidence="1" key="1">
    <citation type="submission" date="2022-04" db="EMBL/GenBank/DDBJ databases">
        <title>Genome of the entomopathogenic fungus Entomophthora muscae.</title>
        <authorList>
            <person name="Elya C."/>
            <person name="Lovett B.R."/>
            <person name="Lee E."/>
            <person name="Macias A.M."/>
            <person name="Hajek A.E."/>
            <person name="De Bivort B.L."/>
            <person name="Kasson M.T."/>
            <person name="De Fine Licht H.H."/>
            <person name="Stajich J.E."/>
        </authorList>
    </citation>
    <scope>NUCLEOTIDE SEQUENCE</scope>
    <source>
        <strain evidence="1">Berkeley</strain>
    </source>
</reference>
<evidence type="ECO:0000313" key="1">
    <source>
        <dbReference type="EMBL" id="KAJ9053406.1"/>
    </source>
</evidence>
<proteinExistence type="predicted"/>
<comment type="caution">
    <text evidence="1">The sequence shown here is derived from an EMBL/GenBank/DDBJ whole genome shotgun (WGS) entry which is preliminary data.</text>
</comment>
<accession>A0ACC2RTP1</accession>
<keyword evidence="1" id="KW-0436">Ligase</keyword>
<sequence>MLCYINDHFKRAPGRALDSQHATLDSSRGWEPPYISNIPGSAKAKIVGYVARGGKFLGLCSDQYDEQSFCHLQKGLEFLMFDNTTLGFFPGSYQFAHPSEGIMENGKLSSISFRFPFLPASNMPPINCPDFYDGGGAFIDAEACSNTMVLATFEVNKVPSKSAAVLCQVGCNGGKALLSFVHPEHVLNPKISNGSKQSYTEVVELVFSRWAQHLGLQLNSDSYTQPRITLISLSHIEKSSVIPLSNKTKTSLKQVYHDLLHASSSHSGLLEDKARFHIKWYSDEEQVRFDIPQQDSISNLTIVGCPDPSKIQGVTFHPSQYLELLQEAYSKLHLARNNPNIPLFGMPILYSEVITSTQSILVENPKLRQHLSPGAVFVASRQIFAKGRGKNSWVSPLGCCQFSCYLEHPMLNASASPNLIQFLGCLAVVEALRLKPGYKNLAIHIKWPNDIYGIDYSSRETPVRKKLGGVLVSSFFDSGSLTLIMGIGINVTNKQPSICINDLVDQLNQQHDPALSLPYFSQEEVAALTLSRFYSLYTEFMAQEQGFCPFLDRYYSYWLHR</sequence>
<gene>
    <name evidence="1" type="primary">BPL1_15</name>
    <name evidence="1" type="ORF">DSO57_1024464</name>
</gene>
<dbReference type="Proteomes" id="UP001165960">
    <property type="component" value="Unassembled WGS sequence"/>
</dbReference>
<evidence type="ECO:0000313" key="2">
    <source>
        <dbReference type="Proteomes" id="UP001165960"/>
    </source>
</evidence>
<name>A0ACC2RTP1_9FUNG</name>
<dbReference type="EMBL" id="QTSX02006522">
    <property type="protein sequence ID" value="KAJ9053406.1"/>
    <property type="molecule type" value="Genomic_DNA"/>
</dbReference>
<dbReference type="EC" id="6.3.4.-" evidence="1"/>